<dbReference type="SUPFAM" id="SSF52047">
    <property type="entry name" value="RNI-like"/>
    <property type="match status" value="1"/>
</dbReference>
<dbReference type="Gene3D" id="3.80.10.10">
    <property type="entry name" value="Ribonuclease Inhibitor"/>
    <property type="match status" value="1"/>
</dbReference>
<sequence length="527" mass="59509">MAFPPPPLPLELTDAIIDELSDDRDSLKAIALTSPKFVGRAKKHLHREVVISSAKPETFERLEGCFSGFKGFVKVLRLAFMKKRCKEGVDLAKRIAPHLQKLEEIKIEDTVYDEKLFNGLIQSLDRVHTLRLSNVWFNSFAEFAALLSHLPNLRNLRMHRVRTEDTHHDDSYRLAAKSDPPPLLEVIHTGGCLFSGQLFEWLCRLPELRIRSAQLIFPSNVDGTPLFEFMKRTSGSLTHLDLDLYTSRYPLGILNGSRKTDSTFTKPLLVNMPKLESITFGSLPLCPDSSPGPEGGLEGKLNLSWVTDILKDADPTSLSHIQFNCTLWEVQDLEYFPFEEAASVLTTRHFPSLQSVTFLISLEYAKKEDFTSKVSCVIRDRLHTLAKDGILHIHTPPANTLGEWRRERGSNWGRGPDFLFPSNPPLGDELLHMGFETIRQVIEWEAQVDDISVSDAIFERHALNIQPALPLLRPLGRGPAHENVEREFLAQVLTTDAHEWDPEYMEPLDNFVGTYLAPPPNPGGLGQ</sequence>
<proteinExistence type="predicted"/>
<evidence type="ECO:0000313" key="2">
    <source>
        <dbReference type="Proteomes" id="UP001497453"/>
    </source>
</evidence>
<keyword evidence="2" id="KW-1185">Reference proteome</keyword>
<protein>
    <recommendedName>
        <fullName evidence="3">F-box domain-containing protein</fullName>
    </recommendedName>
</protein>
<gene>
    <name evidence="1" type="ORF">GFSPODELE1_LOCUS10897</name>
</gene>
<dbReference type="EMBL" id="OZ037952">
    <property type="protein sequence ID" value="CAL1716747.1"/>
    <property type="molecule type" value="Genomic_DNA"/>
</dbReference>
<reference evidence="2" key="1">
    <citation type="submission" date="2024-04" db="EMBL/GenBank/DDBJ databases">
        <authorList>
            <person name="Shaw F."/>
            <person name="Minotto A."/>
        </authorList>
    </citation>
    <scope>NUCLEOTIDE SEQUENCE [LARGE SCALE GENOMIC DNA]</scope>
</reference>
<evidence type="ECO:0008006" key="3">
    <source>
        <dbReference type="Google" id="ProtNLM"/>
    </source>
</evidence>
<name>A0ABP1E9Q9_9APHY</name>
<organism evidence="1 2">
    <name type="scientific">Somion occarium</name>
    <dbReference type="NCBI Taxonomy" id="3059160"/>
    <lineage>
        <taxon>Eukaryota</taxon>
        <taxon>Fungi</taxon>
        <taxon>Dikarya</taxon>
        <taxon>Basidiomycota</taxon>
        <taxon>Agaricomycotina</taxon>
        <taxon>Agaricomycetes</taxon>
        <taxon>Polyporales</taxon>
        <taxon>Cerrenaceae</taxon>
        <taxon>Somion</taxon>
    </lineage>
</organism>
<dbReference type="InterPro" id="IPR032675">
    <property type="entry name" value="LRR_dom_sf"/>
</dbReference>
<accession>A0ABP1E9Q9</accession>
<dbReference type="Proteomes" id="UP001497453">
    <property type="component" value="Chromosome 9"/>
</dbReference>
<evidence type="ECO:0000313" key="1">
    <source>
        <dbReference type="EMBL" id="CAL1716747.1"/>
    </source>
</evidence>